<feature type="chain" id="PRO_5040459963" description="Secreted protein" evidence="1">
    <location>
        <begin position="20"/>
        <end position="117"/>
    </location>
</feature>
<dbReference type="OrthoDB" id="8066575at2759"/>
<evidence type="ECO:0000313" key="3">
    <source>
        <dbReference type="Proteomes" id="UP001059596"/>
    </source>
</evidence>
<comment type="caution">
    <text evidence="2">The sequence shown here is derived from an EMBL/GenBank/DDBJ whole genome shotgun (WGS) entry which is preliminary data.</text>
</comment>
<dbReference type="Proteomes" id="UP001059596">
    <property type="component" value="Unassembled WGS sequence"/>
</dbReference>
<dbReference type="AlphaFoldDB" id="A0A9P9YJZ7"/>
<proteinExistence type="predicted"/>
<keyword evidence="1" id="KW-0732">Signal</keyword>
<dbReference type="EMBL" id="JAMKOV010000007">
    <property type="protein sequence ID" value="KAI8038373.1"/>
    <property type="molecule type" value="Genomic_DNA"/>
</dbReference>
<evidence type="ECO:0000256" key="1">
    <source>
        <dbReference type="SAM" id="SignalP"/>
    </source>
</evidence>
<reference evidence="2" key="1">
    <citation type="journal article" date="2023" name="Genome Biol. Evol.">
        <title>Long-read-based Genome Assembly of Drosophila gunungcola Reveals Fewer Chemosensory Genes in Flower-breeding Species.</title>
        <authorList>
            <person name="Negi A."/>
            <person name="Liao B.Y."/>
            <person name="Yeh S.D."/>
        </authorList>
    </citation>
    <scope>NUCLEOTIDE SEQUENCE</scope>
    <source>
        <strain evidence="2">Sukarami</strain>
    </source>
</reference>
<feature type="signal peptide" evidence="1">
    <location>
        <begin position="1"/>
        <end position="19"/>
    </location>
</feature>
<sequence length="117" mass="12337">MKSALCLPLVLLFLGYACAFLSSSSSSSSTPKICLIRNCAWNSTTNACARYGRSNLCNRFRNSCALRYETCASSTTYTAVSLSQCSGISVGSRGICGGSSSYSSSSSNITPIIIRRG</sequence>
<organism evidence="2 3">
    <name type="scientific">Drosophila gunungcola</name>
    <name type="common">fruit fly</name>
    <dbReference type="NCBI Taxonomy" id="103775"/>
    <lineage>
        <taxon>Eukaryota</taxon>
        <taxon>Metazoa</taxon>
        <taxon>Ecdysozoa</taxon>
        <taxon>Arthropoda</taxon>
        <taxon>Hexapoda</taxon>
        <taxon>Insecta</taxon>
        <taxon>Pterygota</taxon>
        <taxon>Neoptera</taxon>
        <taxon>Endopterygota</taxon>
        <taxon>Diptera</taxon>
        <taxon>Brachycera</taxon>
        <taxon>Muscomorpha</taxon>
        <taxon>Ephydroidea</taxon>
        <taxon>Drosophilidae</taxon>
        <taxon>Drosophila</taxon>
        <taxon>Sophophora</taxon>
    </lineage>
</organism>
<evidence type="ECO:0008006" key="4">
    <source>
        <dbReference type="Google" id="ProtNLM"/>
    </source>
</evidence>
<name>A0A9P9YJZ7_9MUSC</name>
<accession>A0A9P9YJZ7</accession>
<keyword evidence="3" id="KW-1185">Reference proteome</keyword>
<dbReference type="PROSITE" id="PS51257">
    <property type="entry name" value="PROKAR_LIPOPROTEIN"/>
    <property type="match status" value="1"/>
</dbReference>
<evidence type="ECO:0000313" key="2">
    <source>
        <dbReference type="EMBL" id="KAI8038373.1"/>
    </source>
</evidence>
<gene>
    <name evidence="2" type="ORF">M5D96_008267</name>
</gene>
<protein>
    <recommendedName>
        <fullName evidence="4">Secreted protein</fullName>
    </recommendedName>
</protein>